<dbReference type="OrthoDB" id="8062037at2759"/>
<keyword evidence="2" id="KW-1185">Reference proteome</keyword>
<sequence length="422" mass="47989">MNGFPKRQERYICYFSKIVHLVQEMLEVQSLTLKVSTDSSDDSDPMFQRMWGPGPSSTIGIKSILEAYEKKLHQTFADSGFMVDDQKSGRIPKEKYILSLMYYQALMIVYDNLISGYLYSKKAAFMQPESSSIFNEMNSLACMRDIVKLIKLTENLLNSFIMLCEETINLPTYFFYRALRALVTLIRMQLLMKSQIFSNTAPNNSELNGNVESYFEKLTSIVNDGVTKHDLYNLRNISPILHKISIWIKVCNGYNTNTSTTDQNNGTNKCNANVDFIKLTDMSKDTEIQNLGLPKTKDSSKCLTKRRRLDNHVSLVRLQGSSQSNMQQISKANNVLDLVNPESPVSQSLGVDEYAKSPKGPFLSRFIDDPADATNSLNTFSIQEIFREIDTDVLSFLDPVDQSNFNDGINFPFEADEQFTTN</sequence>
<name>A0A1E4RI58_9ASCO</name>
<dbReference type="EMBL" id="KV454541">
    <property type="protein sequence ID" value="ODV66949.1"/>
    <property type="molecule type" value="Genomic_DNA"/>
</dbReference>
<organism evidence="1 2">
    <name type="scientific">Hyphopichia burtonii NRRL Y-1933</name>
    <dbReference type="NCBI Taxonomy" id="984485"/>
    <lineage>
        <taxon>Eukaryota</taxon>
        <taxon>Fungi</taxon>
        <taxon>Dikarya</taxon>
        <taxon>Ascomycota</taxon>
        <taxon>Saccharomycotina</taxon>
        <taxon>Pichiomycetes</taxon>
        <taxon>Debaryomycetaceae</taxon>
        <taxon>Hyphopichia</taxon>
    </lineage>
</organism>
<gene>
    <name evidence="1" type="ORF">HYPBUDRAFT_152941</name>
</gene>
<dbReference type="RefSeq" id="XP_020076016.1">
    <property type="nucleotide sequence ID" value="XM_020221291.1"/>
</dbReference>
<dbReference type="Proteomes" id="UP000095085">
    <property type="component" value="Unassembled WGS sequence"/>
</dbReference>
<dbReference type="AlphaFoldDB" id="A0A1E4RI58"/>
<protein>
    <submittedName>
        <fullName evidence="1">Uncharacterized protein</fullName>
    </submittedName>
</protein>
<proteinExistence type="predicted"/>
<reference evidence="2" key="1">
    <citation type="submission" date="2016-05" db="EMBL/GenBank/DDBJ databases">
        <title>Comparative genomics of biotechnologically important yeasts.</title>
        <authorList>
            <consortium name="DOE Joint Genome Institute"/>
            <person name="Riley R."/>
            <person name="Haridas S."/>
            <person name="Wolfe K.H."/>
            <person name="Lopes M.R."/>
            <person name="Hittinger C.T."/>
            <person name="Goker M."/>
            <person name="Salamov A."/>
            <person name="Wisecaver J."/>
            <person name="Long T.M."/>
            <person name="Aerts A.L."/>
            <person name="Barry K."/>
            <person name="Choi C."/>
            <person name="Clum A."/>
            <person name="Coughlan A.Y."/>
            <person name="Deshpande S."/>
            <person name="Douglass A.P."/>
            <person name="Hanson S.J."/>
            <person name="Klenk H.-P."/>
            <person name="Labutti K."/>
            <person name="Lapidus A."/>
            <person name="Lindquist E."/>
            <person name="Lipzen A."/>
            <person name="Meier-Kolthoff J.P."/>
            <person name="Ohm R.A."/>
            <person name="Otillar R.P."/>
            <person name="Pangilinan J."/>
            <person name="Peng Y."/>
            <person name="Rokas A."/>
            <person name="Rosa C.A."/>
            <person name="Scheuner C."/>
            <person name="Sibirny A.A."/>
            <person name="Slot J.C."/>
            <person name="Stielow J.B."/>
            <person name="Sun H."/>
            <person name="Kurtzman C.P."/>
            <person name="Blackwell M."/>
            <person name="Grigoriev I.V."/>
            <person name="Jeffries T.W."/>
        </authorList>
    </citation>
    <scope>NUCLEOTIDE SEQUENCE [LARGE SCALE GENOMIC DNA]</scope>
    <source>
        <strain evidence="2">NRRL Y-1933</strain>
    </source>
</reference>
<evidence type="ECO:0000313" key="1">
    <source>
        <dbReference type="EMBL" id="ODV66949.1"/>
    </source>
</evidence>
<dbReference type="STRING" id="984485.A0A1E4RI58"/>
<accession>A0A1E4RI58</accession>
<evidence type="ECO:0000313" key="2">
    <source>
        <dbReference type="Proteomes" id="UP000095085"/>
    </source>
</evidence>
<dbReference type="GeneID" id="30995840"/>